<keyword evidence="10" id="KW-0067">ATP-binding</keyword>
<keyword evidence="12" id="KW-0472">Membrane</keyword>
<dbReference type="Pfam" id="PF01453">
    <property type="entry name" value="B_lectin"/>
    <property type="match status" value="1"/>
</dbReference>
<keyword evidence="6" id="KW-0812">Transmembrane</keyword>
<evidence type="ECO:0000256" key="4">
    <source>
        <dbReference type="ARBA" id="ARBA00022527"/>
    </source>
</evidence>
<evidence type="ECO:0000259" key="19">
    <source>
        <dbReference type="PROSITE" id="PS50927"/>
    </source>
</evidence>
<feature type="signal peptide" evidence="17">
    <location>
        <begin position="1"/>
        <end position="19"/>
    </location>
</feature>
<dbReference type="InterPro" id="IPR011009">
    <property type="entry name" value="Kinase-like_dom_sf"/>
</dbReference>
<evidence type="ECO:0000256" key="7">
    <source>
        <dbReference type="ARBA" id="ARBA00022729"/>
    </source>
</evidence>
<dbReference type="Proteomes" id="UP000288805">
    <property type="component" value="Unassembled WGS sequence"/>
</dbReference>
<accession>A0A438GVD3</accession>
<keyword evidence="9 21" id="KW-0418">Kinase</keyword>
<evidence type="ECO:0000256" key="10">
    <source>
        <dbReference type="ARBA" id="ARBA00022840"/>
    </source>
</evidence>
<dbReference type="InterPro" id="IPR001480">
    <property type="entry name" value="Bulb-type_lectin_dom"/>
</dbReference>
<dbReference type="FunFam" id="2.90.10.10:FF:000029">
    <property type="entry name" value="G-type lectin S-receptor-like serine/threonine-protein kinase"/>
    <property type="match status" value="1"/>
</dbReference>
<dbReference type="EMBL" id="QGNW01000334">
    <property type="protein sequence ID" value="RVW76148.1"/>
    <property type="molecule type" value="Genomic_DNA"/>
</dbReference>
<dbReference type="Gene3D" id="3.30.200.20">
    <property type="entry name" value="Phosphorylase Kinase, domain 1"/>
    <property type="match status" value="1"/>
</dbReference>
<evidence type="ECO:0000256" key="17">
    <source>
        <dbReference type="SAM" id="SignalP"/>
    </source>
</evidence>
<feature type="domain" description="Bulb-type lectin" evidence="19">
    <location>
        <begin position="20"/>
        <end position="141"/>
    </location>
</feature>
<keyword evidence="7 17" id="KW-0732">Signal</keyword>
<sequence length="676" mass="74678">MKLLHFIFFCIFFSNYSVALDTLAPNQTLRDGVETLVSAGSSFKLGFFSPENSSNRYIGMWFNNVPQQTVVWVANKNNRFTNTSGVLTITSSGNIVIMDSQSGITVWSSNSSGTSPVLQLLNTGNLVVKDGGSDNNSASYIWQSFDHPCDTILPGMKMGSNLETGLEWCSFAVGLGMVLGLVGVLNCNKTQSSYLVGLAPIPHMEPRGWGWVPITTLNANDCDDYEKCGPYGIYNFEDQWFCHCPDGFTPKSPQNWNQRQTSDGCVARTPLNCSAGEGFRKVSRLKLPDNSYLNMTIKSEECGNACLCNCSCVAYAKTRVSSCVLCFGDLLDIRAYSEGGQDLYILMAASELGCMQIIASAFKWDGALTIIKAMTLAPIEKSLLTFQHLGPQLTLENPNQGSNHGIGEEDLELPLFDLATGKLSTGQEIAVKRLSEDSGQGLKEFKNEAILIAQLQHRNLVRLLGCCIHGEERMLIYEYMPNKNQTRGASLDWGARFDIIVGIARGLLYLHRDSRLRIIHMDLKASNVLLDSEMNPKISDFGLARPFGGDQTEANTKRVMGTYGYMSPEYAIDGAWKLWNEGRAMELVDVLMEGPLHNAEVLLCVQVGLLCVQQRPEDRPTMSWVVLMLDSENPILPHPKQPGFYTERFPVDTDSSSTGKRPATSNELTVTMLHAR</sequence>
<dbReference type="CDD" id="cd01098">
    <property type="entry name" value="PAN_AP_plant"/>
    <property type="match status" value="1"/>
</dbReference>
<keyword evidence="13" id="KW-1015">Disulfide bond</keyword>
<evidence type="ECO:0000256" key="13">
    <source>
        <dbReference type="ARBA" id="ARBA00023157"/>
    </source>
</evidence>
<organism evidence="21 22">
    <name type="scientific">Vitis vinifera</name>
    <name type="common">Grape</name>
    <dbReference type="NCBI Taxonomy" id="29760"/>
    <lineage>
        <taxon>Eukaryota</taxon>
        <taxon>Viridiplantae</taxon>
        <taxon>Streptophyta</taxon>
        <taxon>Embryophyta</taxon>
        <taxon>Tracheophyta</taxon>
        <taxon>Spermatophyta</taxon>
        <taxon>Magnoliopsida</taxon>
        <taxon>eudicotyledons</taxon>
        <taxon>Gunneridae</taxon>
        <taxon>Pentapetalae</taxon>
        <taxon>rosids</taxon>
        <taxon>Vitales</taxon>
        <taxon>Vitaceae</taxon>
        <taxon>Viteae</taxon>
        <taxon>Vitis</taxon>
    </lineage>
</organism>
<evidence type="ECO:0000256" key="1">
    <source>
        <dbReference type="ARBA" id="ARBA00004251"/>
    </source>
</evidence>
<dbReference type="PROSITE" id="PS50948">
    <property type="entry name" value="PAN"/>
    <property type="match status" value="1"/>
</dbReference>
<dbReference type="AlphaFoldDB" id="A0A438GVD3"/>
<dbReference type="Pfam" id="PF00069">
    <property type="entry name" value="Pkinase"/>
    <property type="match status" value="1"/>
</dbReference>
<dbReference type="Gene3D" id="1.10.510.10">
    <property type="entry name" value="Transferase(Phosphotransferase) domain 1"/>
    <property type="match status" value="2"/>
</dbReference>
<proteinExistence type="predicted"/>
<gene>
    <name evidence="21" type="primary">SD18_2</name>
    <name evidence="21" type="ORF">CK203_044234</name>
</gene>
<keyword evidence="14" id="KW-0325">Glycoprotein</keyword>
<keyword evidence="8" id="KW-0547">Nucleotide-binding</keyword>
<dbReference type="GO" id="GO:0005524">
    <property type="term" value="F:ATP binding"/>
    <property type="evidence" value="ECO:0007669"/>
    <property type="project" value="UniProtKB-KW"/>
</dbReference>
<evidence type="ECO:0000256" key="14">
    <source>
        <dbReference type="ARBA" id="ARBA00023180"/>
    </source>
</evidence>
<dbReference type="SMART" id="SM00220">
    <property type="entry name" value="S_TKc"/>
    <property type="match status" value="1"/>
</dbReference>
<reference evidence="21 22" key="1">
    <citation type="journal article" date="2018" name="PLoS Genet.">
        <title>Population sequencing reveals clonal diversity and ancestral inbreeding in the grapevine cultivar Chardonnay.</title>
        <authorList>
            <person name="Roach M.J."/>
            <person name="Johnson D.L."/>
            <person name="Bohlmann J."/>
            <person name="van Vuuren H.J."/>
            <person name="Jones S.J."/>
            <person name="Pretorius I.S."/>
            <person name="Schmidt S.A."/>
            <person name="Borneman A.R."/>
        </authorList>
    </citation>
    <scope>NUCLEOTIDE SEQUENCE [LARGE SCALE GENOMIC DNA]</scope>
    <source>
        <strain evidence="22">cv. Chardonnay</strain>
        <tissue evidence="21">Leaf</tissue>
    </source>
</reference>
<keyword evidence="21" id="KW-0675">Receptor</keyword>
<feature type="chain" id="PRO_5019132929" description="non-specific serine/threonine protein kinase" evidence="17">
    <location>
        <begin position="20"/>
        <end position="676"/>
    </location>
</feature>
<evidence type="ECO:0000259" key="20">
    <source>
        <dbReference type="PROSITE" id="PS50948"/>
    </source>
</evidence>
<dbReference type="Gene3D" id="2.90.10.10">
    <property type="entry name" value="Bulb-type lectin domain"/>
    <property type="match status" value="1"/>
</dbReference>
<dbReference type="FunFam" id="1.10.510.10:FF:001023">
    <property type="entry name" value="Os07g0541700 protein"/>
    <property type="match status" value="1"/>
</dbReference>
<protein>
    <recommendedName>
        <fullName evidence="2">non-specific serine/threonine protein kinase</fullName>
        <ecNumber evidence="2">2.7.11.1</ecNumber>
    </recommendedName>
</protein>
<dbReference type="CDD" id="cd00028">
    <property type="entry name" value="B_lectin"/>
    <property type="match status" value="1"/>
</dbReference>
<dbReference type="GO" id="GO:0005886">
    <property type="term" value="C:plasma membrane"/>
    <property type="evidence" value="ECO:0007669"/>
    <property type="project" value="UniProtKB-SubCell"/>
</dbReference>
<comment type="catalytic activity">
    <reaction evidence="16">
        <text>L-seryl-[protein] + ATP = O-phospho-L-seryl-[protein] + ADP + H(+)</text>
        <dbReference type="Rhea" id="RHEA:17989"/>
        <dbReference type="Rhea" id="RHEA-COMP:9863"/>
        <dbReference type="Rhea" id="RHEA-COMP:11604"/>
        <dbReference type="ChEBI" id="CHEBI:15378"/>
        <dbReference type="ChEBI" id="CHEBI:29999"/>
        <dbReference type="ChEBI" id="CHEBI:30616"/>
        <dbReference type="ChEBI" id="CHEBI:83421"/>
        <dbReference type="ChEBI" id="CHEBI:456216"/>
        <dbReference type="EC" id="2.7.11.1"/>
    </reaction>
</comment>
<dbReference type="PANTHER" id="PTHR27002:SF864">
    <property type="entry name" value="RECEPTOR-LIKE SERINE_THREONINE-PROTEIN KINASE"/>
    <property type="match status" value="1"/>
</dbReference>
<evidence type="ECO:0000256" key="12">
    <source>
        <dbReference type="ARBA" id="ARBA00023136"/>
    </source>
</evidence>
<name>A0A438GVD3_VITVI</name>
<evidence type="ECO:0000313" key="21">
    <source>
        <dbReference type="EMBL" id="RVW76148.1"/>
    </source>
</evidence>
<dbReference type="SUPFAM" id="SSF56112">
    <property type="entry name" value="Protein kinase-like (PK-like)"/>
    <property type="match status" value="1"/>
</dbReference>
<evidence type="ECO:0000259" key="18">
    <source>
        <dbReference type="PROSITE" id="PS50011"/>
    </source>
</evidence>
<dbReference type="Pfam" id="PF11883">
    <property type="entry name" value="DUF3403"/>
    <property type="match status" value="1"/>
</dbReference>
<dbReference type="GO" id="GO:0048544">
    <property type="term" value="P:recognition of pollen"/>
    <property type="evidence" value="ECO:0007669"/>
    <property type="project" value="InterPro"/>
</dbReference>
<keyword evidence="3" id="KW-1003">Cell membrane</keyword>
<evidence type="ECO:0000256" key="15">
    <source>
        <dbReference type="ARBA" id="ARBA00047899"/>
    </source>
</evidence>
<evidence type="ECO:0000313" key="22">
    <source>
        <dbReference type="Proteomes" id="UP000288805"/>
    </source>
</evidence>
<evidence type="ECO:0000256" key="6">
    <source>
        <dbReference type="ARBA" id="ARBA00022692"/>
    </source>
</evidence>
<evidence type="ECO:0000256" key="2">
    <source>
        <dbReference type="ARBA" id="ARBA00012513"/>
    </source>
</evidence>
<dbReference type="Pfam" id="PF00954">
    <property type="entry name" value="S_locus_glycop"/>
    <property type="match status" value="1"/>
</dbReference>
<dbReference type="FunFam" id="3.30.200.20:FF:000910">
    <property type="entry name" value="Cysteine-rich receptor-like protein kinase 11"/>
    <property type="match status" value="1"/>
</dbReference>
<dbReference type="SUPFAM" id="SSF51110">
    <property type="entry name" value="alpha-D-mannose-specific plant lectins"/>
    <property type="match status" value="1"/>
</dbReference>
<evidence type="ECO:0000256" key="8">
    <source>
        <dbReference type="ARBA" id="ARBA00022741"/>
    </source>
</evidence>
<dbReference type="Pfam" id="PF08276">
    <property type="entry name" value="PAN_2"/>
    <property type="match status" value="1"/>
</dbReference>
<dbReference type="SMART" id="SM00108">
    <property type="entry name" value="B_lectin"/>
    <property type="match status" value="1"/>
</dbReference>
<dbReference type="InterPro" id="IPR008271">
    <property type="entry name" value="Ser/Thr_kinase_AS"/>
</dbReference>
<feature type="domain" description="Apple" evidence="20">
    <location>
        <begin position="273"/>
        <end position="348"/>
    </location>
</feature>
<evidence type="ECO:0000256" key="16">
    <source>
        <dbReference type="ARBA" id="ARBA00048679"/>
    </source>
</evidence>
<keyword evidence="4" id="KW-0723">Serine/threonine-protein kinase</keyword>
<feature type="domain" description="Protein kinase" evidence="18">
    <location>
        <begin position="392"/>
        <end position="676"/>
    </location>
</feature>
<dbReference type="PROSITE" id="PS50927">
    <property type="entry name" value="BULB_LECTIN"/>
    <property type="match status" value="1"/>
</dbReference>
<dbReference type="GO" id="GO:0004674">
    <property type="term" value="F:protein serine/threonine kinase activity"/>
    <property type="evidence" value="ECO:0007669"/>
    <property type="project" value="UniProtKB-KW"/>
</dbReference>
<keyword evidence="5" id="KW-0808">Transferase</keyword>
<dbReference type="InterPro" id="IPR036426">
    <property type="entry name" value="Bulb-type_lectin_dom_sf"/>
</dbReference>
<dbReference type="InterPro" id="IPR000858">
    <property type="entry name" value="S_locus_glycoprot_dom"/>
</dbReference>
<evidence type="ECO:0000256" key="5">
    <source>
        <dbReference type="ARBA" id="ARBA00022679"/>
    </source>
</evidence>
<evidence type="ECO:0000256" key="9">
    <source>
        <dbReference type="ARBA" id="ARBA00022777"/>
    </source>
</evidence>
<evidence type="ECO:0000256" key="11">
    <source>
        <dbReference type="ARBA" id="ARBA00022989"/>
    </source>
</evidence>
<dbReference type="PROSITE" id="PS00108">
    <property type="entry name" value="PROTEIN_KINASE_ST"/>
    <property type="match status" value="1"/>
</dbReference>
<keyword evidence="11" id="KW-1133">Transmembrane helix</keyword>
<dbReference type="InterPro" id="IPR003609">
    <property type="entry name" value="Pan_app"/>
</dbReference>
<dbReference type="InterPro" id="IPR021820">
    <property type="entry name" value="S-locus_recpt_kinase_C"/>
</dbReference>
<dbReference type="PANTHER" id="PTHR27002">
    <property type="entry name" value="RECEPTOR-LIKE SERINE/THREONINE-PROTEIN KINASE SD1-8"/>
    <property type="match status" value="1"/>
</dbReference>
<comment type="catalytic activity">
    <reaction evidence="15">
        <text>L-threonyl-[protein] + ATP = O-phospho-L-threonyl-[protein] + ADP + H(+)</text>
        <dbReference type="Rhea" id="RHEA:46608"/>
        <dbReference type="Rhea" id="RHEA-COMP:11060"/>
        <dbReference type="Rhea" id="RHEA-COMP:11605"/>
        <dbReference type="ChEBI" id="CHEBI:15378"/>
        <dbReference type="ChEBI" id="CHEBI:30013"/>
        <dbReference type="ChEBI" id="CHEBI:30616"/>
        <dbReference type="ChEBI" id="CHEBI:61977"/>
        <dbReference type="ChEBI" id="CHEBI:456216"/>
        <dbReference type="EC" id="2.7.11.1"/>
    </reaction>
</comment>
<evidence type="ECO:0000256" key="3">
    <source>
        <dbReference type="ARBA" id="ARBA00022475"/>
    </source>
</evidence>
<comment type="caution">
    <text evidence="21">The sequence shown here is derived from an EMBL/GenBank/DDBJ whole genome shotgun (WGS) entry which is preliminary data.</text>
</comment>
<dbReference type="InterPro" id="IPR000719">
    <property type="entry name" value="Prot_kinase_dom"/>
</dbReference>
<dbReference type="EC" id="2.7.11.1" evidence="2"/>
<comment type="subcellular location">
    <subcellularLocation>
        <location evidence="1">Cell membrane</location>
        <topology evidence="1">Single-pass type I membrane protein</topology>
    </subcellularLocation>
</comment>
<dbReference type="PROSITE" id="PS50011">
    <property type="entry name" value="PROTEIN_KINASE_DOM"/>
    <property type="match status" value="1"/>
</dbReference>